<organism evidence="11 12">
    <name type="scientific">Coccomyxa viridis</name>
    <dbReference type="NCBI Taxonomy" id="1274662"/>
    <lineage>
        <taxon>Eukaryota</taxon>
        <taxon>Viridiplantae</taxon>
        <taxon>Chlorophyta</taxon>
        <taxon>core chlorophytes</taxon>
        <taxon>Trebouxiophyceae</taxon>
        <taxon>Trebouxiophyceae incertae sedis</taxon>
        <taxon>Coccomyxaceae</taxon>
        <taxon>Coccomyxa</taxon>
    </lineage>
</organism>
<dbReference type="PANTHER" id="PTHR15504:SF0">
    <property type="entry name" value="CILIA- AND FLAGELLA-ASSOCIATED PROTEIN 45"/>
    <property type="match status" value="1"/>
</dbReference>
<evidence type="ECO:0000313" key="11">
    <source>
        <dbReference type="EMBL" id="CAK0784117.1"/>
    </source>
</evidence>
<dbReference type="EMBL" id="CAUYUE010000010">
    <property type="protein sequence ID" value="CAK0784117.1"/>
    <property type="molecule type" value="Genomic_DNA"/>
</dbReference>
<keyword evidence="2" id="KW-0282">Flagellum</keyword>
<evidence type="ECO:0000256" key="7">
    <source>
        <dbReference type="ARBA" id="ARBA00034142"/>
    </source>
</evidence>
<dbReference type="InterPro" id="IPR033253">
    <property type="entry name" value="CFAP45"/>
</dbReference>
<name>A0AAV1IBP2_9CHLO</name>
<evidence type="ECO:0000256" key="4">
    <source>
        <dbReference type="ARBA" id="ARBA00023069"/>
    </source>
</evidence>
<dbReference type="Proteomes" id="UP001314263">
    <property type="component" value="Unassembled WGS sequence"/>
</dbReference>
<dbReference type="AlphaFoldDB" id="A0AAV1IBP2"/>
<sequence>MDRSLFGSRRCDAARRQASGSSPRRADEQTPSSGRSGFKTPKTTNNLPLRRAQGVLKQLGPSQLSIKQSELMRMREPMLTPEQAAAARRAAMQERERLHAAAEERRELILQMERERLKGGGLTEEERARAAADAAVRDAAALKRLEESDEAKRMNQMVLHSQCMAVRDQQMLEKTALRHKEAALVKAADASMESSRQRAIVAAEAKEAEDAERRRQGAAMLAAQLAEHELQKMLEEEWLEAERDRIREEAERAKREESAAAQRKKEAAAALMRSVAAANATLLERKAVEAAQQAAEDQCIAEYIADKAAREQALAEEKARQTHERELEVARLRAAQEKILDRRSEMDELRARRAQAAAERELRAKEKAAAGRKAAIQADLNQARARQTADKAAAAAAAAEAARADAAALSATALQAAAEQERRAKELVEAKHRHAAELRKQIMAAEAAAAQRRAAAVQEGAVTRAAEAARQAMVEALRQRKLRELQRSGVPTKYCAELARKTFISSR</sequence>
<evidence type="ECO:0000256" key="3">
    <source>
        <dbReference type="ARBA" id="ARBA00023054"/>
    </source>
</evidence>
<gene>
    <name evidence="11" type="ORF">CVIRNUC_007320</name>
</gene>
<feature type="domain" description="Trichohyalin-plectin-homology" evidence="10">
    <location>
        <begin position="145"/>
        <end position="491"/>
    </location>
</feature>
<feature type="compositionally biased region" description="Polar residues" evidence="9">
    <location>
        <begin position="29"/>
        <end position="47"/>
    </location>
</feature>
<feature type="compositionally biased region" description="Basic and acidic residues" evidence="9">
    <location>
        <begin position="1"/>
        <end position="15"/>
    </location>
</feature>
<evidence type="ECO:0000256" key="1">
    <source>
        <dbReference type="ARBA" id="ARBA00004230"/>
    </source>
</evidence>
<protein>
    <recommendedName>
        <fullName evidence="7">Cilia- and flagella-associated protein 45</fullName>
    </recommendedName>
</protein>
<reference evidence="11 12" key="1">
    <citation type="submission" date="2023-10" db="EMBL/GenBank/DDBJ databases">
        <authorList>
            <person name="Maclean D."/>
            <person name="Macfadyen A."/>
        </authorList>
    </citation>
    <scope>NUCLEOTIDE SEQUENCE [LARGE SCALE GENOMIC DNA]</scope>
</reference>
<proteinExistence type="inferred from homology"/>
<keyword evidence="3 8" id="KW-0175">Coiled coil</keyword>
<feature type="coiled-coil region" evidence="8">
    <location>
        <begin position="236"/>
        <end position="267"/>
    </location>
</feature>
<feature type="region of interest" description="Disordered" evidence="9">
    <location>
        <begin position="1"/>
        <end position="52"/>
    </location>
</feature>
<evidence type="ECO:0000256" key="2">
    <source>
        <dbReference type="ARBA" id="ARBA00022846"/>
    </source>
</evidence>
<evidence type="ECO:0000256" key="6">
    <source>
        <dbReference type="ARBA" id="ARBA00034116"/>
    </source>
</evidence>
<keyword evidence="12" id="KW-1185">Reference proteome</keyword>
<accession>A0AAV1IBP2</accession>
<keyword evidence="5" id="KW-0966">Cell projection</keyword>
<keyword evidence="4" id="KW-0969">Cilium</keyword>
<dbReference type="Pfam" id="PF13868">
    <property type="entry name" value="TPH"/>
    <property type="match status" value="1"/>
</dbReference>
<comment type="caution">
    <text evidence="11">The sequence shown here is derived from an EMBL/GenBank/DDBJ whole genome shotgun (WGS) entry which is preliminary data.</text>
</comment>
<evidence type="ECO:0000256" key="9">
    <source>
        <dbReference type="SAM" id="MobiDB-lite"/>
    </source>
</evidence>
<dbReference type="PANTHER" id="PTHR15504">
    <property type="entry name" value="NASOPHARYNGEAL EPITHELIUM SPECIFIC PROTEIN 1"/>
    <property type="match status" value="1"/>
</dbReference>
<dbReference type="GO" id="GO:0031514">
    <property type="term" value="C:motile cilium"/>
    <property type="evidence" value="ECO:0007669"/>
    <property type="project" value="UniProtKB-SubCell"/>
</dbReference>
<comment type="subcellular location">
    <subcellularLocation>
        <location evidence="1">Cell projection</location>
        <location evidence="1">Cilium</location>
        <location evidence="1">Flagellum</location>
    </subcellularLocation>
</comment>
<evidence type="ECO:0000259" key="10">
    <source>
        <dbReference type="Pfam" id="PF13868"/>
    </source>
</evidence>
<dbReference type="InterPro" id="IPR043597">
    <property type="entry name" value="TPH_dom"/>
</dbReference>
<comment type="similarity">
    <text evidence="6">Belongs to the CFAP45 family.</text>
</comment>
<evidence type="ECO:0000256" key="5">
    <source>
        <dbReference type="ARBA" id="ARBA00023273"/>
    </source>
</evidence>
<evidence type="ECO:0000313" key="12">
    <source>
        <dbReference type="Proteomes" id="UP001314263"/>
    </source>
</evidence>
<feature type="coiled-coil region" evidence="8">
    <location>
        <begin position="84"/>
        <end position="118"/>
    </location>
</feature>
<evidence type="ECO:0000256" key="8">
    <source>
        <dbReference type="SAM" id="Coils"/>
    </source>
</evidence>